<keyword evidence="2" id="KW-0732">Signal</keyword>
<dbReference type="AlphaFoldDB" id="A0AAJ2WL95"/>
<evidence type="ECO:0000256" key="1">
    <source>
        <dbReference type="SAM" id="MobiDB-lite"/>
    </source>
</evidence>
<dbReference type="EMBL" id="JAXRVB010000009">
    <property type="protein sequence ID" value="MDZ5764953.1"/>
    <property type="molecule type" value="Genomic_DNA"/>
</dbReference>
<comment type="caution">
    <text evidence="3">The sequence shown here is derived from an EMBL/GenBank/DDBJ whole genome shotgun (WGS) entry which is preliminary data.</text>
</comment>
<feature type="signal peptide" evidence="2">
    <location>
        <begin position="1"/>
        <end position="30"/>
    </location>
</feature>
<proteinExistence type="predicted"/>
<protein>
    <submittedName>
        <fullName evidence="3">WG repeat-containing protein</fullName>
    </submittedName>
</protein>
<evidence type="ECO:0000256" key="2">
    <source>
        <dbReference type="SAM" id="SignalP"/>
    </source>
</evidence>
<sequence length="181" mass="19972">MIARQARPAPASGRSARSLALLGVLVSANAAAQAPACKLLTDEHGLWPLPNCEVVDHRPKIQPDTLKYLNFDDHGLAVVYADQGFHYVNRKGRSLPVLTWDNGPETPQEGLLRARVGHRVGYFDLKFRQVVPGTFDFGWPFQDGVAEVCNGCRRGTPDGDGHTPMEGGERFRIDRSGRRVK</sequence>
<gene>
    <name evidence="3" type="ORF">U4I38_10765</name>
</gene>
<accession>A0AAJ2WL95</accession>
<reference evidence="3" key="1">
    <citation type="submission" date="2023-12" db="EMBL/GenBank/DDBJ databases">
        <title>'Antibacterial potential of Stenotrophomonas maltophilia cystic fibrosis isolates' (manuscript under preparation).</title>
        <authorList>
            <person name="Crisan C.V."/>
            <person name="Pettis M."/>
            <person name="Goldberg J.B."/>
        </authorList>
    </citation>
    <scope>NUCLEOTIDE SEQUENCE</scope>
    <source>
        <strain evidence="3">CCV129</strain>
    </source>
</reference>
<feature type="chain" id="PRO_5042596910" evidence="2">
    <location>
        <begin position="31"/>
        <end position="181"/>
    </location>
</feature>
<evidence type="ECO:0000313" key="3">
    <source>
        <dbReference type="EMBL" id="MDZ5764953.1"/>
    </source>
</evidence>
<feature type="region of interest" description="Disordered" evidence="1">
    <location>
        <begin position="156"/>
        <end position="181"/>
    </location>
</feature>
<evidence type="ECO:0000313" key="4">
    <source>
        <dbReference type="Proteomes" id="UP001288387"/>
    </source>
</evidence>
<dbReference type="Proteomes" id="UP001288387">
    <property type="component" value="Unassembled WGS sequence"/>
</dbReference>
<organism evidence="3 4">
    <name type="scientific">Stenotrophomonas maltophilia</name>
    <name type="common">Pseudomonas maltophilia</name>
    <name type="synonym">Xanthomonas maltophilia</name>
    <dbReference type="NCBI Taxonomy" id="40324"/>
    <lineage>
        <taxon>Bacteria</taxon>
        <taxon>Pseudomonadati</taxon>
        <taxon>Pseudomonadota</taxon>
        <taxon>Gammaproteobacteria</taxon>
        <taxon>Lysobacterales</taxon>
        <taxon>Lysobacteraceae</taxon>
        <taxon>Stenotrophomonas</taxon>
        <taxon>Stenotrophomonas maltophilia group</taxon>
    </lineage>
</organism>
<dbReference type="RefSeq" id="WP_099555005.1">
    <property type="nucleotide sequence ID" value="NZ_JAKJQX010000026.1"/>
</dbReference>
<name>A0AAJ2WL95_STEMA</name>